<protein>
    <submittedName>
        <fullName evidence="1">Uncharacterized protein</fullName>
    </submittedName>
</protein>
<reference evidence="1 2" key="1">
    <citation type="journal article" date="2016" name="Sci. Rep.">
        <title>The Dendrobium catenatum Lindl. genome sequence provides insights into polysaccharide synthase, floral development and adaptive evolution.</title>
        <authorList>
            <person name="Zhang G.Q."/>
            <person name="Xu Q."/>
            <person name="Bian C."/>
            <person name="Tsai W.C."/>
            <person name="Yeh C.M."/>
            <person name="Liu K.W."/>
            <person name="Yoshida K."/>
            <person name="Zhang L.S."/>
            <person name="Chang S.B."/>
            <person name="Chen F."/>
            <person name="Shi Y."/>
            <person name="Su Y.Y."/>
            <person name="Zhang Y.Q."/>
            <person name="Chen L.J."/>
            <person name="Yin Y."/>
            <person name="Lin M."/>
            <person name="Huang H."/>
            <person name="Deng H."/>
            <person name="Wang Z.W."/>
            <person name="Zhu S.L."/>
            <person name="Zhao X."/>
            <person name="Deng C."/>
            <person name="Niu S.C."/>
            <person name="Huang J."/>
            <person name="Wang M."/>
            <person name="Liu G.H."/>
            <person name="Yang H.J."/>
            <person name="Xiao X.J."/>
            <person name="Hsiao Y.Y."/>
            <person name="Wu W.L."/>
            <person name="Chen Y.Y."/>
            <person name="Mitsuda N."/>
            <person name="Ohme-Takagi M."/>
            <person name="Luo Y.B."/>
            <person name="Van de Peer Y."/>
            <person name="Liu Z.J."/>
        </authorList>
    </citation>
    <scope>NUCLEOTIDE SEQUENCE [LARGE SCALE GENOMIC DNA]</scope>
    <source>
        <tissue evidence="1">The whole plant</tissue>
    </source>
</reference>
<accession>A0A2I0X5T3</accession>
<keyword evidence="2" id="KW-1185">Reference proteome</keyword>
<proteinExistence type="predicted"/>
<name>A0A2I0X5T3_9ASPA</name>
<evidence type="ECO:0000313" key="2">
    <source>
        <dbReference type="Proteomes" id="UP000233837"/>
    </source>
</evidence>
<evidence type="ECO:0000313" key="1">
    <source>
        <dbReference type="EMBL" id="PKU83260.1"/>
    </source>
</evidence>
<gene>
    <name evidence="1" type="ORF">MA16_Dca006661</name>
</gene>
<organism evidence="1 2">
    <name type="scientific">Dendrobium catenatum</name>
    <dbReference type="NCBI Taxonomy" id="906689"/>
    <lineage>
        <taxon>Eukaryota</taxon>
        <taxon>Viridiplantae</taxon>
        <taxon>Streptophyta</taxon>
        <taxon>Embryophyta</taxon>
        <taxon>Tracheophyta</taxon>
        <taxon>Spermatophyta</taxon>
        <taxon>Magnoliopsida</taxon>
        <taxon>Liliopsida</taxon>
        <taxon>Asparagales</taxon>
        <taxon>Orchidaceae</taxon>
        <taxon>Epidendroideae</taxon>
        <taxon>Malaxideae</taxon>
        <taxon>Dendrobiinae</taxon>
        <taxon>Dendrobium</taxon>
    </lineage>
</organism>
<dbReference type="EMBL" id="KZ502134">
    <property type="protein sequence ID" value="PKU83260.1"/>
    <property type="molecule type" value="Genomic_DNA"/>
</dbReference>
<dbReference type="Proteomes" id="UP000233837">
    <property type="component" value="Unassembled WGS sequence"/>
</dbReference>
<dbReference type="AlphaFoldDB" id="A0A2I0X5T3"/>
<reference evidence="1 2" key="2">
    <citation type="journal article" date="2017" name="Nature">
        <title>The Apostasia genome and the evolution of orchids.</title>
        <authorList>
            <person name="Zhang G.Q."/>
            <person name="Liu K.W."/>
            <person name="Li Z."/>
            <person name="Lohaus R."/>
            <person name="Hsiao Y.Y."/>
            <person name="Niu S.C."/>
            <person name="Wang J.Y."/>
            <person name="Lin Y.C."/>
            <person name="Xu Q."/>
            <person name="Chen L.J."/>
            <person name="Yoshida K."/>
            <person name="Fujiwara S."/>
            <person name="Wang Z.W."/>
            <person name="Zhang Y.Q."/>
            <person name="Mitsuda N."/>
            <person name="Wang M."/>
            <person name="Liu G.H."/>
            <person name="Pecoraro L."/>
            <person name="Huang H.X."/>
            <person name="Xiao X.J."/>
            <person name="Lin M."/>
            <person name="Wu X.Y."/>
            <person name="Wu W.L."/>
            <person name="Chen Y.Y."/>
            <person name="Chang S.B."/>
            <person name="Sakamoto S."/>
            <person name="Ohme-Takagi M."/>
            <person name="Yagi M."/>
            <person name="Zeng S.J."/>
            <person name="Shen C.Y."/>
            <person name="Yeh C.M."/>
            <person name="Luo Y.B."/>
            <person name="Tsai W.C."/>
            <person name="Van de Peer Y."/>
            <person name="Liu Z.J."/>
        </authorList>
    </citation>
    <scope>NUCLEOTIDE SEQUENCE [LARGE SCALE GENOMIC DNA]</scope>
    <source>
        <tissue evidence="1">The whole plant</tissue>
    </source>
</reference>
<sequence length="158" mass="17795">MGEVSFSDRSRFSACFKRKQKEGGIVRADLGSSRDDQSMAQHICFGAMSTKGGIRGQNPRDSNSVWEGRHKGPESIEILFWEREGSLGLGVQSLIRYRFTHIVRADLGSSWDDQFRCCSRFCTKVPGKFSCRYCPGRSGIVPGRSEHDTSQRANRPRN</sequence>